<keyword evidence="3" id="KW-1185">Reference proteome</keyword>
<organism evidence="2 3">
    <name type="scientific">Stephania japonica</name>
    <dbReference type="NCBI Taxonomy" id="461633"/>
    <lineage>
        <taxon>Eukaryota</taxon>
        <taxon>Viridiplantae</taxon>
        <taxon>Streptophyta</taxon>
        <taxon>Embryophyta</taxon>
        <taxon>Tracheophyta</taxon>
        <taxon>Spermatophyta</taxon>
        <taxon>Magnoliopsida</taxon>
        <taxon>Ranunculales</taxon>
        <taxon>Menispermaceae</taxon>
        <taxon>Menispermoideae</taxon>
        <taxon>Cissampelideae</taxon>
        <taxon>Stephania</taxon>
    </lineage>
</organism>
<gene>
    <name evidence="2" type="ORF">Sjap_012202</name>
</gene>
<name>A0AAP0IWA6_9MAGN</name>
<reference evidence="2 3" key="1">
    <citation type="submission" date="2024-01" db="EMBL/GenBank/DDBJ databases">
        <title>Genome assemblies of Stephania.</title>
        <authorList>
            <person name="Yang L."/>
        </authorList>
    </citation>
    <scope>NUCLEOTIDE SEQUENCE [LARGE SCALE GENOMIC DNA]</scope>
    <source>
        <strain evidence="2">QJT</strain>
        <tissue evidence="2">Leaf</tissue>
    </source>
</reference>
<dbReference type="EMBL" id="JBBNAE010000005">
    <property type="protein sequence ID" value="KAK9122600.1"/>
    <property type="molecule type" value="Genomic_DNA"/>
</dbReference>
<evidence type="ECO:0000313" key="2">
    <source>
        <dbReference type="EMBL" id="KAK9122600.1"/>
    </source>
</evidence>
<evidence type="ECO:0000313" key="3">
    <source>
        <dbReference type="Proteomes" id="UP001417504"/>
    </source>
</evidence>
<comment type="caution">
    <text evidence="2">The sequence shown here is derived from an EMBL/GenBank/DDBJ whole genome shotgun (WGS) entry which is preliminary data.</text>
</comment>
<dbReference type="AlphaFoldDB" id="A0AAP0IWA6"/>
<feature type="region of interest" description="Disordered" evidence="1">
    <location>
        <begin position="1"/>
        <end position="29"/>
    </location>
</feature>
<protein>
    <submittedName>
        <fullName evidence="2">Uncharacterized protein</fullName>
    </submittedName>
</protein>
<evidence type="ECO:0000256" key="1">
    <source>
        <dbReference type="SAM" id="MobiDB-lite"/>
    </source>
</evidence>
<proteinExistence type="predicted"/>
<accession>A0AAP0IWA6</accession>
<sequence length="90" mass="10089">MRAEMLKTPVQRHSAQDARGDVVSVPTHSVTHERLGKGFWGTRRGDAINVPTYDVTHIGFTSGALIRVYRYLIVIRVRAGRLCSCHEPES</sequence>
<dbReference type="Proteomes" id="UP001417504">
    <property type="component" value="Unassembled WGS sequence"/>
</dbReference>